<gene>
    <name evidence="1" type="ORF">Premu_1947</name>
</gene>
<dbReference type="AlphaFoldDB" id="F8N6W2"/>
<keyword evidence="2" id="KW-1185">Reference proteome</keyword>
<dbReference type="STRING" id="688246.Premu_1947"/>
<dbReference type="Proteomes" id="UP000002772">
    <property type="component" value="Unassembled WGS sequence"/>
</dbReference>
<dbReference type="EMBL" id="GL945017">
    <property type="protein sequence ID" value="EGN57347.1"/>
    <property type="molecule type" value="Genomic_DNA"/>
</dbReference>
<protein>
    <recommendedName>
        <fullName evidence="3">Transposase</fullName>
    </recommendedName>
</protein>
<sequence>MKQQNDALITLASFLLPPGVLDYFDVADVKETLDNEDRVFKKQLHVYLKERDNRTPDMSDATSNGYTAEMQLLDFPVRTHRMILHVQRRRWLKPDGTTFIVDLTDRYELAHFGTRYSKDFALFLKRTLR</sequence>
<accession>F8N6W2</accession>
<organism evidence="1 2">
    <name type="scientific">Hallella multisaccharivorax DSM 17128</name>
    <dbReference type="NCBI Taxonomy" id="688246"/>
    <lineage>
        <taxon>Bacteria</taxon>
        <taxon>Pseudomonadati</taxon>
        <taxon>Bacteroidota</taxon>
        <taxon>Bacteroidia</taxon>
        <taxon>Bacteroidales</taxon>
        <taxon>Prevotellaceae</taxon>
        <taxon>Hallella</taxon>
    </lineage>
</organism>
<reference evidence="2" key="1">
    <citation type="journal article" date="2011" name="Stand. Genomic Sci.">
        <title>Non-contiguous finished genome sequence of the opportunistic oral pathogen Prevotella multisaccharivorax type strain (PPPA20).</title>
        <authorList>
            <person name="Pati A."/>
            <person name="Gronow S."/>
            <person name="Lu M."/>
            <person name="Lapidus A."/>
            <person name="Nolan M."/>
            <person name="Lucas S."/>
            <person name="Hammon N."/>
            <person name="Deshpande S."/>
            <person name="Cheng J.F."/>
            <person name="Tapia R."/>
            <person name="Han C."/>
            <person name="Goodwin L."/>
            <person name="Pitluck S."/>
            <person name="Liolios K."/>
            <person name="Pagani I."/>
            <person name="Mavromatis K."/>
            <person name="Mikhailova N."/>
            <person name="Huntemann M."/>
            <person name="Chen A."/>
            <person name="Palaniappan K."/>
            <person name="Land M."/>
            <person name="Hauser L."/>
            <person name="Detter J.C."/>
            <person name="Brambilla E.M."/>
            <person name="Rohde M."/>
            <person name="Goker M."/>
            <person name="Woyke T."/>
            <person name="Bristow J."/>
            <person name="Eisen J.A."/>
            <person name="Markowitz V."/>
            <person name="Hugenholtz P."/>
            <person name="Kyrpides N.C."/>
            <person name="Klenk H.P."/>
            <person name="Ivanova N."/>
        </authorList>
    </citation>
    <scope>NUCLEOTIDE SEQUENCE [LARGE SCALE GENOMIC DNA]</scope>
    <source>
        <strain evidence="2">DSM 17128</strain>
    </source>
</reference>
<evidence type="ECO:0000313" key="2">
    <source>
        <dbReference type="Proteomes" id="UP000002772"/>
    </source>
</evidence>
<evidence type="ECO:0000313" key="1">
    <source>
        <dbReference type="EMBL" id="EGN57347.1"/>
    </source>
</evidence>
<dbReference type="RefSeq" id="WP_007574840.1">
    <property type="nucleotide sequence ID" value="NZ_BPTS01000002.1"/>
</dbReference>
<dbReference type="OrthoDB" id="1119824at2"/>
<dbReference type="eggNOG" id="COG3464">
    <property type="taxonomic scope" value="Bacteria"/>
</dbReference>
<dbReference type="HOGENOM" id="CLU_146036_1_0_10"/>
<name>F8N6W2_9BACT</name>
<evidence type="ECO:0008006" key="3">
    <source>
        <dbReference type="Google" id="ProtNLM"/>
    </source>
</evidence>
<proteinExistence type="predicted"/>